<sequence>MRFVVLLLLVCCVVYSKRHEDDSEEEEDKEELSEKEMDYYKFLYKRMKQSAKKRAPVAPAPYMVPGPFEPLPGRSHNGDYFPVFPFANQYSGGVDLDPSISRHIGGDINIPVPTWGMLDITGRFFNRISDTTTKFGYLSHPINMLGLTKEDFTRLMSDPSLHHNRNIQPLIPLGKVPRSLAPISCRPPMCNPYTQTFAFGMEHDIGGHDGVDGDINVPIPIGKDLAYRFPIGGNLYYDLDNITVSYAHNLAPVDPYVSPVMFNVPRDSAYSKTFELFDRLSEVKDFNDAQPLVGFQTPGKRSRRSLLQPEIPYPGVPYSYMPSEVPAYDLFEDLPVALQPIFRRPAYVAAVSQLVEPNIQLPYPYSAVPSYGVYPSAPSYSYRLPQSVGRVPPTQFRSRHLATRRRTVPVIIHVLLKKASDPSRSTQVTPQDFKHPLEGAKRTKRFYSIFDPKRRLKRGV</sequence>
<gene>
    <name evidence="2" type="ORF">QR680_016862</name>
</gene>
<dbReference type="AlphaFoldDB" id="A0AA39HEP0"/>
<evidence type="ECO:0000313" key="2">
    <source>
        <dbReference type="EMBL" id="KAK0403329.1"/>
    </source>
</evidence>
<accession>A0AA39HEP0</accession>
<name>A0AA39HEP0_9BILA</name>
<feature type="signal peptide" evidence="1">
    <location>
        <begin position="1"/>
        <end position="16"/>
    </location>
</feature>
<keyword evidence="1" id="KW-0732">Signal</keyword>
<protein>
    <submittedName>
        <fullName evidence="2">Uncharacterized protein</fullName>
    </submittedName>
</protein>
<evidence type="ECO:0000313" key="3">
    <source>
        <dbReference type="Proteomes" id="UP001175271"/>
    </source>
</evidence>
<evidence type="ECO:0000256" key="1">
    <source>
        <dbReference type="SAM" id="SignalP"/>
    </source>
</evidence>
<dbReference type="EMBL" id="JAUCMV010000004">
    <property type="protein sequence ID" value="KAK0403329.1"/>
    <property type="molecule type" value="Genomic_DNA"/>
</dbReference>
<feature type="chain" id="PRO_5041454429" evidence="1">
    <location>
        <begin position="17"/>
        <end position="460"/>
    </location>
</feature>
<comment type="caution">
    <text evidence="2">The sequence shown here is derived from an EMBL/GenBank/DDBJ whole genome shotgun (WGS) entry which is preliminary data.</text>
</comment>
<dbReference type="Proteomes" id="UP001175271">
    <property type="component" value="Unassembled WGS sequence"/>
</dbReference>
<keyword evidence="3" id="KW-1185">Reference proteome</keyword>
<dbReference type="PANTHER" id="PTHR36520">
    <property type="entry name" value="PROTEIN CBG13000-RELATED"/>
    <property type="match status" value="1"/>
</dbReference>
<proteinExistence type="predicted"/>
<reference evidence="2" key="1">
    <citation type="submission" date="2023-06" db="EMBL/GenBank/DDBJ databases">
        <title>Genomic analysis of the entomopathogenic nematode Steinernema hermaphroditum.</title>
        <authorList>
            <person name="Schwarz E.M."/>
            <person name="Heppert J.K."/>
            <person name="Baniya A."/>
            <person name="Schwartz H.T."/>
            <person name="Tan C.-H."/>
            <person name="Antoshechkin I."/>
            <person name="Sternberg P.W."/>
            <person name="Goodrich-Blair H."/>
            <person name="Dillman A.R."/>
        </authorList>
    </citation>
    <scope>NUCLEOTIDE SEQUENCE</scope>
    <source>
        <strain evidence="2">PS9179</strain>
        <tissue evidence="2">Whole animal</tissue>
    </source>
</reference>
<dbReference type="PANTHER" id="PTHR36520:SF2">
    <property type="entry name" value="CONSERVED SECRETED PROTEIN"/>
    <property type="match status" value="1"/>
</dbReference>
<organism evidence="2 3">
    <name type="scientific">Steinernema hermaphroditum</name>
    <dbReference type="NCBI Taxonomy" id="289476"/>
    <lineage>
        <taxon>Eukaryota</taxon>
        <taxon>Metazoa</taxon>
        <taxon>Ecdysozoa</taxon>
        <taxon>Nematoda</taxon>
        <taxon>Chromadorea</taxon>
        <taxon>Rhabditida</taxon>
        <taxon>Tylenchina</taxon>
        <taxon>Panagrolaimomorpha</taxon>
        <taxon>Strongyloidoidea</taxon>
        <taxon>Steinernematidae</taxon>
        <taxon>Steinernema</taxon>
    </lineage>
</organism>